<comment type="pathway">
    <text evidence="7">Carotenoid biosynthesis; staphyloxanthin biosynthesis; staphyloxanthin from farnesyl diphosphate: step 4/5.</text>
</comment>
<sequence>MEFLAVILANHLILFSRYPQPGTTKTRLIPHLGETGSAQLQRQMTAQVLRQIRPLLSPTAENSTRPISAEIWFAGGELSQMADWLGTSWALHPQPSGDLGDRLLSAVERAIAAGAERVVVIGADCPSVDSVILQQAFTALQSHDLVLGPATDGGYYLIGLRQPLADLFSGIDWGTERVFAQTRAIAQALHLSVATLDPLTDIDTAADLPVWEALRKQVISVIIPTLNEAAELPSLLETLSPSGTLEVIVADGGSQDDTRAIAQQYGATVVHSAPGRARQMNAGAAAAMGKTLLFLHADTRLPQKFPHLVQQTLAQPGVVLGAFDLLIDGTLPGLRWVERGVRWRSRWFSLPYGDQALFLRTDTFWQLGGFPEVPILEDLKLVRKAQTLGKVAIAPAVVSTSARRWEALGVWQTTLINQSVLIAAGLGVPLERITQFYRRSRSKNLPPDPFKIRKKNRD</sequence>
<keyword evidence="2" id="KW-1003">Cell membrane</keyword>
<name>A0A6M8B7V9_9CYAN</name>
<evidence type="ECO:0000259" key="10">
    <source>
        <dbReference type="Pfam" id="PF00535"/>
    </source>
</evidence>
<dbReference type="AlphaFoldDB" id="A0A6M8B7V9"/>
<accession>A0A6M8B7V9</accession>
<dbReference type="SUPFAM" id="SSF53448">
    <property type="entry name" value="Nucleotide-diphospho-sugar transferases"/>
    <property type="match status" value="2"/>
</dbReference>
<reference evidence="11 12" key="1">
    <citation type="submission" date="2020-05" db="EMBL/GenBank/DDBJ databases">
        <title>Complete genome sequence of of a novel Thermoleptolyngbya strain isolated from hot springs of Ganzi, Sichuan China.</title>
        <authorList>
            <person name="Tang J."/>
            <person name="Daroch M."/>
            <person name="Li L."/>
            <person name="Waleron K."/>
            <person name="Waleron M."/>
            <person name="Waleron M."/>
        </authorList>
    </citation>
    <scope>NUCLEOTIDE SEQUENCE [LARGE SCALE GENOMIC DNA]</scope>
    <source>
        <strain evidence="11 12">PKUAC-SCTA183</strain>
    </source>
</reference>
<dbReference type="Proteomes" id="UP000505210">
    <property type="component" value="Chromosome"/>
</dbReference>
<evidence type="ECO:0000313" key="12">
    <source>
        <dbReference type="Proteomes" id="UP000505210"/>
    </source>
</evidence>
<keyword evidence="12" id="KW-1185">Reference proteome</keyword>
<dbReference type="CDD" id="cd02522">
    <property type="entry name" value="GT_2_like_a"/>
    <property type="match status" value="1"/>
</dbReference>
<dbReference type="KEGG" id="theu:HPC62_08430"/>
<gene>
    <name evidence="11" type="ORF">HPC62_08430</name>
</gene>
<dbReference type="GO" id="GO:0005886">
    <property type="term" value="C:plasma membrane"/>
    <property type="evidence" value="ECO:0007669"/>
    <property type="project" value="UniProtKB-SubCell"/>
</dbReference>
<evidence type="ECO:0000256" key="9">
    <source>
        <dbReference type="ARBA" id="ARBA00040345"/>
    </source>
</evidence>
<evidence type="ECO:0000256" key="5">
    <source>
        <dbReference type="ARBA" id="ARBA00023136"/>
    </source>
</evidence>
<evidence type="ECO:0000256" key="8">
    <source>
        <dbReference type="ARBA" id="ARBA00038120"/>
    </source>
</evidence>
<dbReference type="NCBIfam" id="TIGR04282">
    <property type="entry name" value="glyco_like_cofC"/>
    <property type="match status" value="1"/>
</dbReference>
<evidence type="ECO:0000313" key="11">
    <source>
        <dbReference type="EMBL" id="QKD82212.1"/>
    </source>
</evidence>
<dbReference type="PANTHER" id="PTHR43646:SF2">
    <property type="entry name" value="GLYCOSYLTRANSFERASE 2-LIKE DOMAIN-CONTAINING PROTEIN"/>
    <property type="match status" value="1"/>
</dbReference>
<dbReference type="Pfam" id="PF00535">
    <property type="entry name" value="Glycos_transf_2"/>
    <property type="match status" value="1"/>
</dbReference>
<feature type="domain" description="Glycosyltransferase 2-like" evidence="10">
    <location>
        <begin position="220"/>
        <end position="325"/>
    </location>
</feature>
<dbReference type="GO" id="GO:0016757">
    <property type="term" value="F:glycosyltransferase activity"/>
    <property type="evidence" value="ECO:0007669"/>
    <property type="project" value="UniProtKB-KW"/>
</dbReference>
<keyword evidence="5" id="KW-0472">Membrane</keyword>
<dbReference type="InterPro" id="IPR029044">
    <property type="entry name" value="Nucleotide-diphossugar_trans"/>
</dbReference>
<dbReference type="Gene3D" id="3.90.550.10">
    <property type="entry name" value="Spore Coat Polysaccharide Biosynthesis Protein SpsA, Chain A"/>
    <property type="match status" value="1"/>
</dbReference>
<comment type="similarity">
    <text evidence="8">Belongs to the glycosyltransferase 2 family. CrtQ subfamily.</text>
</comment>
<comment type="subcellular location">
    <subcellularLocation>
        <location evidence="1">Cell membrane</location>
    </subcellularLocation>
</comment>
<comment type="function">
    <text evidence="6">Catalyzes the glycosylation of 4,4'-diaponeurosporenoate, i.e. the esterification of glucose at the C1'' position with the carboxyl group of 4,4'-diaponeurosporenic acid, to form glycosyl-4,4'-diaponeurosporenoate. This is a step in the biosynthesis of staphyloxanthin, an orange pigment present in most staphylococci strains.</text>
</comment>
<dbReference type="InterPro" id="IPR018641">
    <property type="entry name" value="Trfase_1_rSAM/seldom-assoc"/>
</dbReference>
<keyword evidence="3" id="KW-0328">Glycosyltransferase</keyword>
<dbReference type="PANTHER" id="PTHR43646">
    <property type="entry name" value="GLYCOSYLTRANSFERASE"/>
    <property type="match status" value="1"/>
</dbReference>
<proteinExistence type="inferred from homology"/>
<dbReference type="Pfam" id="PF09837">
    <property type="entry name" value="DUF2064"/>
    <property type="match status" value="1"/>
</dbReference>
<dbReference type="InterPro" id="IPR026461">
    <property type="entry name" value="Trfase_2_rSAM/seldom_assoc"/>
</dbReference>
<evidence type="ECO:0000256" key="3">
    <source>
        <dbReference type="ARBA" id="ARBA00022676"/>
    </source>
</evidence>
<keyword evidence="4" id="KW-0808">Transferase</keyword>
<protein>
    <recommendedName>
        <fullName evidence="9">4,4'-diaponeurosporenoate glycosyltransferase</fullName>
    </recommendedName>
</protein>
<dbReference type="InterPro" id="IPR001173">
    <property type="entry name" value="Glyco_trans_2-like"/>
</dbReference>
<dbReference type="EMBL" id="CP053661">
    <property type="protein sequence ID" value="QKD82212.1"/>
    <property type="molecule type" value="Genomic_DNA"/>
</dbReference>
<evidence type="ECO:0000256" key="7">
    <source>
        <dbReference type="ARBA" id="ARBA00037904"/>
    </source>
</evidence>
<evidence type="ECO:0000256" key="6">
    <source>
        <dbReference type="ARBA" id="ARBA00037281"/>
    </source>
</evidence>
<evidence type="ECO:0000256" key="2">
    <source>
        <dbReference type="ARBA" id="ARBA00022475"/>
    </source>
</evidence>
<dbReference type="NCBIfam" id="TIGR04283">
    <property type="entry name" value="glyco_like_mftF"/>
    <property type="match status" value="1"/>
</dbReference>
<evidence type="ECO:0000256" key="1">
    <source>
        <dbReference type="ARBA" id="ARBA00004236"/>
    </source>
</evidence>
<evidence type="ECO:0000256" key="4">
    <source>
        <dbReference type="ARBA" id="ARBA00022679"/>
    </source>
</evidence>
<organism evidence="11 12">
    <name type="scientific">Thermoleptolyngbya sichuanensis A183</name>
    <dbReference type="NCBI Taxonomy" id="2737172"/>
    <lineage>
        <taxon>Bacteria</taxon>
        <taxon>Bacillati</taxon>
        <taxon>Cyanobacteriota</taxon>
        <taxon>Cyanophyceae</taxon>
        <taxon>Oculatellales</taxon>
        <taxon>Oculatellaceae</taxon>
        <taxon>Thermoleptolyngbya</taxon>
        <taxon>Thermoleptolyngbya sichuanensis</taxon>
    </lineage>
</organism>